<accession>A0A2R6X7Y3</accession>
<dbReference type="EMBL" id="KZ772703">
    <property type="protein sequence ID" value="PTQ42210.1"/>
    <property type="molecule type" value="Genomic_DNA"/>
</dbReference>
<sequence length="120" mass="13915">MIFMRVKTGILAVSKNVAQQRSSLRAHGDYNHLSVQKHQKENFQHFRRHFCEARHLPCVRVRVLRSHIIVSTAERRNNLGMWNRRPFLACDHKLRQPLGQRSQSCCITFLRALAAAGGRS</sequence>
<proteinExistence type="predicted"/>
<dbReference type="AlphaFoldDB" id="A0A2R6X7Y3"/>
<evidence type="ECO:0000313" key="1">
    <source>
        <dbReference type="EMBL" id="PTQ42210.1"/>
    </source>
</evidence>
<name>A0A2R6X7Y3_MARPO</name>
<dbReference type="Proteomes" id="UP000244005">
    <property type="component" value="Unassembled WGS sequence"/>
</dbReference>
<evidence type="ECO:0000313" key="2">
    <source>
        <dbReference type="Proteomes" id="UP000244005"/>
    </source>
</evidence>
<organism evidence="1 2">
    <name type="scientific">Marchantia polymorpha</name>
    <name type="common">Common liverwort</name>
    <name type="synonym">Marchantia aquatica</name>
    <dbReference type="NCBI Taxonomy" id="3197"/>
    <lineage>
        <taxon>Eukaryota</taxon>
        <taxon>Viridiplantae</taxon>
        <taxon>Streptophyta</taxon>
        <taxon>Embryophyta</taxon>
        <taxon>Marchantiophyta</taxon>
        <taxon>Marchantiopsida</taxon>
        <taxon>Marchantiidae</taxon>
        <taxon>Marchantiales</taxon>
        <taxon>Marchantiaceae</taxon>
        <taxon>Marchantia</taxon>
    </lineage>
</organism>
<protein>
    <submittedName>
        <fullName evidence="1">Uncharacterized protein</fullName>
    </submittedName>
</protein>
<keyword evidence="2" id="KW-1185">Reference proteome</keyword>
<reference evidence="2" key="1">
    <citation type="journal article" date="2017" name="Cell">
        <title>Insights into land plant evolution garnered from the Marchantia polymorpha genome.</title>
        <authorList>
            <person name="Bowman J.L."/>
            <person name="Kohchi T."/>
            <person name="Yamato K.T."/>
            <person name="Jenkins J."/>
            <person name="Shu S."/>
            <person name="Ishizaki K."/>
            <person name="Yamaoka S."/>
            <person name="Nishihama R."/>
            <person name="Nakamura Y."/>
            <person name="Berger F."/>
            <person name="Adam C."/>
            <person name="Aki S.S."/>
            <person name="Althoff F."/>
            <person name="Araki T."/>
            <person name="Arteaga-Vazquez M.A."/>
            <person name="Balasubrmanian S."/>
            <person name="Barry K."/>
            <person name="Bauer D."/>
            <person name="Boehm C.R."/>
            <person name="Briginshaw L."/>
            <person name="Caballero-Perez J."/>
            <person name="Catarino B."/>
            <person name="Chen F."/>
            <person name="Chiyoda S."/>
            <person name="Chovatia M."/>
            <person name="Davies K.M."/>
            <person name="Delmans M."/>
            <person name="Demura T."/>
            <person name="Dierschke T."/>
            <person name="Dolan L."/>
            <person name="Dorantes-Acosta A.E."/>
            <person name="Eklund D.M."/>
            <person name="Florent S.N."/>
            <person name="Flores-Sandoval E."/>
            <person name="Fujiyama A."/>
            <person name="Fukuzawa H."/>
            <person name="Galik B."/>
            <person name="Grimanelli D."/>
            <person name="Grimwood J."/>
            <person name="Grossniklaus U."/>
            <person name="Hamada T."/>
            <person name="Haseloff J."/>
            <person name="Hetherington A.J."/>
            <person name="Higo A."/>
            <person name="Hirakawa Y."/>
            <person name="Hundley H.N."/>
            <person name="Ikeda Y."/>
            <person name="Inoue K."/>
            <person name="Inoue S.I."/>
            <person name="Ishida S."/>
            <person name="Jia Q."/>
            <person name="Kakita M."/>
            <person name="Kanazawa T."/>
            <person name="Kawai Y."/>
            <person name="Kawashima T."/>
            <person name="Kennedy M."/>
            <person name="Kinose K."/>
            <person name="Kinoshita T."/>
            <person name="Kohara Y."/>
            <person name="Koide E."/>
            <person name="Komatsu K."/>
            <person name="Kopischke S."/>
            <person name="Kubo M."/>
            <person name="Kyozuka J."/>
            <person name="Lagercrantz U."/>
            <person name="Lin S.S."/>
            <person name="Lindquist E."/>
            <person name="Lipzen A.M."/>
            <person name="Lu C.W."/>
            <person name="De Luna E."/>
            <person name="Martienssen R.A."/>
            <person name="Minamino N."/>
            <person name="Mizutani M."/>
            <person name="Mizutani M."/>
            <person name="Mochizuki N."/>
            <person name="Monte I."/>
            <person name="Mosher R."/>
            <person name="Nagasaki H."/>
            <person name="Nakagami H."/>
            <person name="Naramoto S."/>
            <person name="Nishitani K."/>
            <person name="Ohtani M."/>
            <person name="Okamoto T."/>
            <person name="Okumura M."/>
            <person name="Phillips J."/>
            <person name="Pollak B."/>
            <person name="Reinders A."/>
            <person name="Rovekamp M."/>
            <person name="Sano R."/>
            <person name="Sawa S."/>
            <person name="Schmid M.W."/>
            <person name="Shirakawa M."/>
            <person name="Solano R."/>
            <person name="Spunde A."/>
            <person name="Suetsugu N."/>
            <person name="Sugano S."/>
            <person name="Sugiyama A."/>
            <person name="Sun R."/>
            <person name="Suzuki Y."/>
            <person name="Takenaka M."/>
            <person name="Takezawa D."/>
            <person name="Tomogane H."/>
            <person name="Tsuzuki M."/>
            <person name="Ueda T."/>
            <person name="Umeda M."/>
            <person name="Ward J.M."/>
            <person name="Watanabe Y."/>
            <person name="Yazaki K."/>
            <person name="Yokoyama R."/>
            <person name="Yoshitake Y."/>
            <person name="Yotsui I."/>
            <person name="Zachgo S."/>
            <person name="Schmutz J."/>
        </authorList>
    </citation>
    <scope>NUCLEOTIDE SEQUENCE [LARGE SCALE GENOMIC DNA]</scope>
    <source>
        <strain evidence="2">Tak-1</strain>
    </source>
</reference>
<gene>
    <name evidence="1" type="ORF">MARPO_0031s0172</name>
</gene>